<comment type="similarity">
    <text evidence="1">Belongs to the bacterial solute-binding protein 5 family.</text>
</comment>
<dbReference type="Gene3D" id="3.40.190.10">
    <property type="entry name" value="Periplasmic binding protein-like II"/>
    <property type="match status" value="1"/>
</dbReference>
<dbReference type="InterPro" id="IPR000914">
    <property type="entry name" value="SBP_5_dom"/>
</dbReference>
<accession>A0ABV7WS48</accession>
<organism evidence="5 6">
    <name type="scientific">Reinekea marina</name>
    <dbReference type="NCBI Taxonomy" id="1310421"/>
    <lineage>
        <taxon>Bacteria</taxon>
        <taxon>Pseudomonadati</taxon>
        <taxon>Pseudomonadota</taxon>
        <taxon>Gammaproteobacteria</taxon>
        <taxon>Oceanospirillales</taxon>
        <taxon>Saccharospirillaceae</taxon>
        <taxon>Reinekea</taxon>
    </lineage>
</organism>
<dbReference type="Gene3D" id="3.90.76.10">
    <property type="entry name" value="Dipeptide-binding Protein, Domain 1"/>
    <property type="match status" value="1"/>
</dbReference>
<dbReference type="RefSeq" id="WP_290280501.1">
    <property type="nucleotide sequence ID" value="NZ_JAUFQI010000001.1"/>
</dbReference>
<comment type="caution">
    <text evidence="5">The sequence shown here is derived from an EMBL/GenBank/DDBJ whole genome shotgun (WGS) entry which is preliminary data.</text>
</comment>
<evidence type="ECO:0000313" key="6">
    <source>
        <dbReference type="Proteomes" id="UP001595710"/>
    </source>
</evidence>
<protein>
    <submittedName>
        <fullName evidence="5">ABC transporter substrate-binding protein</fullName>
    </submittedName>
</protein>
<sequence length="550" mass="61834">MKKLTSVIAITAVAAGISMNVQAAQHKQGGTLTVPLIATTFIEDFNPLNGVQADMVSGTMYEPLWIYNTIKGDIDYRLAESFEYADDKKSITIKLRDNLTWSDGQVLDADDLAFSLNLGKEDPKLDLAGQWANGVIKNVEKINNTSVRVNFNDVNTTVDWYLPAMWVVPQHVFSSVKDKILFTNPNPVGSGPITEVKSVKTNQVEICRNPNYYKADQGLPYLDCIKFRQYSDNSQILPALMNDEIDWGSNFVADIDKTYVKSNPDTHGYWYPANDLWNMYLNTRKAPFSDINFRKAFSMAIDRPTIVDLAAYGYPTAEETVVGLGQLHAASMDKKINKKYAKLATYDPKESTKLLKKAGYKDVDGDGYLENPDGSKIDFEIMIPAGWTDVVQMVQITTEYLDEIGIKASTKLVDWSAYDSAAKDGTYDVIFNWSATNQVAAINAYREYYHPARVGQIWHAGHGMASDELGALVDEYGVIDDPKRRQEILNELMIFTAENLPFIPVMSNATWFQYNTTRVEGFPTEENPYVRPVFYDGGTKLIVFENLYAK</sequence>
<dbReference type="InterPro" id="IPR039424">
    <property type="entry name" value="SBP_5"/>
</dbReference>
<evidence type="ECO:0000256" key="2">
    <source>
        <dbReference type="ARBA" id="ARBA00022729"/>
    </source>
</evidence>
<dbReference type="Gene3D" id="3.10.105.10">
    <property type="entry name" value="Dipeptide-binding Protein, Domain 3"/>
    <property type="match status" value="1"/>
</dbReference>
<keyword evidence="2 3" id="KW-0732">Signal</keyword>
<evidence type="ECO:0000256" key="1">
    <source>
        <dbReference type="ARBA" id="ARBA00005695"/>
    </source>
</evidence>
<dbReference type="InterPro" id="IPR030678">
    <property type="entry name" value="Peptide/Ni-bd"/>
</dbReference>
<evidence type="ECO:0000259" key="4">
    <source>
        <dbReference type="Pfam" id="PF00496"/>
    </source>
</evidence>
<feature type="domain" description="Solute-binding protein family 5" evidence="4">
    <location>
        <begin position="77"/>
        <end position="453"/>
    </location>
</feature>
<dbReference type="Proteomes" id="UP001595710">
    <property type="component" value="Unassembled WGS sequence"/>
</dbReference>
<dbReference type="Pfam" id="PF00496">
    <property type="entry name" value="SBP_bac_5"/>
    <property type="match status" value="1"/>
</dbReference>
<evidence type="ECO:0000256" key="3">
    <source>
        <dbReference type="SAM" id="SignalP"/>
    </source>
</evidence>
<evidence type="ECO:0000313" key="5">
    <source>
        <dbReference type="EMBL" id="MFC3700795.1"/>
    </source>
</evidence>
<dbReference type="EMBL" id="JBHRYN010000007">
    <property type="protein sequence ID" value="MFC3700795.1"/>
    <property type="molecule type" value="Genomic_DNA"/>
</dbReference>
<name>A0ABV7WS48_9GAMM</name>
<dbReference type="PIRSF" id="PIRSF002741">
    <property type="entry name" value="MppA"/>
    <property type="match status" value="1"/>
</dbReference>
<proteinExistence type="inferred from homology"/>
<dbReference type="PANTHER" id="PTHR30290">
    <property type="entry name" value="PERIPLASMIC BINDING COMPONENT OF ABC TRANSPORTER"/>
    <property type="match status" value="1"/>
</dbReference>
<gene>
    <name evidence="5" type="ORF">ACFOND_04005</name>
</gene>
<dbReference type="SUPFAM" id="SSF53850">
    <property type="entry name" value="Periplasmic binding protein-like II"/>
    <property type="match status" value="1"/>
</dbReference>
<dbReference type="CDD" id="cd08509">
    <property type="entry name" value="PBP2_TmCBP_oligosaccharides_like"/>
    <property type="match status" value="1"/>
</dbReference>
<feature type="chain" id="PRO_5046712881" evidence="3">
    <location>
        <begin position="24"/>
        <end position="550"/>
    </location>
</feature>
<dbReference type="PANTHER" id="PTHR30290:SF38">
    <property type="entry name" value="D,D-DIPEPTIDE-BINDING PERIPLASMIC PROTEIN DDPA-RELATED"/>
    <property type="match status" value="1"/>
</dbReference>
<keyword evidence="6" id="KW-1185">Reference proteome</keyword>
<reference evidence="6" key="1">
    <citation type="journal article" date="2019" name="Int. J. Syst. Evol. Microbiol.">
        <title>The Global Catalogue of Microorganisms (GCM) 10K type strain sequencing project: providing services to taxonomists for standard genome sequencing and annotation.</title>
        <authorList>
            <consortium name="The Broad Institute Genomics Platform"/>
            <consortium name="The Broad Institute Genome Sequencing Center for Infectious Disease"/>
            <person name="Wu L."/>
            <person name="Ma J."/>
        </authorList>
    </citation>
    <scope>NUCLEOTIDE SEQUENCE [LARGE SCALE GENOMIC DNA]</scope>
    <source>
        <strain evidence="6">CECT 8288</strain>
    </source>
</reference>
<feature type="signal peptide" evidence="3">
    <location>
        <begin position="1"/>
        <end position="23"/>
    </location>
</feature>